<dbReference type="Pfam" id="PF00011">
    <property type="entry name" value="HSP20"/>
    <property type="match status" value="1"/>
</dbReference>
<comment type="similarity">
    <text evidence="2 3">Belongs to the small heat shock protein (HSP20) family.</text>
</comment>
<dbReference type="PANTHER" id="PTHR46733:SF4">
    <property type="entry name" value="HEAT SHOCK PROTEIN 21, CHLOROPLASTIC"/>
    <property type="match status" value="1"/>
</dbReference>
<accession>A0AAU8CSB2</accession>
<dbReference type="SUPFAM" id="SSF49764">
    <property type="entry name" value="HSP20-like chaperones"/>
    <property type="match status" value="1"/>
</dbReference>
<dbReference type="InterPro" id="IPR002068">
    <property type="entry name" value="A-crystallin/Hsp20_dom"/>
</dbReference>
<gene>
    <name evidence="5" type="ORF">ABVK50_04070</name>
</gene>
<dbReference type="InterPro" id="IPR008978">
    <property type="entry name" value="HSP20-like_chaperone"/>
</dbReference>
<dbReference type="AlphaFoldDB" id="A0AAU8CSB2"/>
<dbReference type="Gene3D" id="2.60.40.790">
    <property type="match status" value="1"/>
</dbReference>
<dbReference type="InterPro" id="IPR044587">
    <property type="entry name" value="HSP21-like"/>
</dbReference>
<dbReference type="CDD" id="cd06464">
    <property type="entry name" value="ACD_sHsps-like"/>
    <property type="match status" value="1"/>
</dbReference>
<evidence type="ECO:0000256" key="2">
    <source>
        <dbReference type="PROSITE-ProRule" id="PRU00285"/>
    </source>
</evidence>
<sequence length="172" mass="19839">MNMRELIPWGRNGLSNNQAPSVYRDSDQDPFLALHREVNRLFDDVFRGFDSRLPSFGQTFPFSRGWPSVEISETDKDIHVTAEVPGLEEKDMEVLLDDDMLTLRGEKRSETEDKDRHFSERFYGQFERRIPIGYDVEKDKVNASFKNGVLNVTLPKSQNAQSKVKRIAISNA</sequence>
<keyword evidence="1" id="KW-0346">Stress response</keyword>
<proteinExistence type="inferred from homology"/>
<dbReference type="RefSeq" id="WP_353642718.1">
    <property type="nucleotide sequence ID" value="NZ_CP159253.1"/>
</dbReference>
<reference evidence="5" key="1">
    <citation type="submission" date="2024-06" db="EMBL/GenBank/DDBJ databases">
        <title>Mesorhizobium karijinii sp. nov., a symbiont of the iconic Swainsona formosa from arid Australia.</title>
        <authorList>
            <person name="Hill Y.J."/>
            <person name="Watkin E.L.J."/>
            <person name="O'Hara G.W."/>
            <person name="Terpolilli J."/>
            <person name="Tye M.L."/>
            <person name="Kohlmeier M.G."/>
        </authorList>
    </citation>
    <scope>NUCLEOTIDE SEQUENCE</scope>
    <source>
        <strain evidence="5">WSM2240</strain>
    </source>
</reference>
<evidence type="ECO:0000256" key="1">
    <source>
        <dbReference type="ARBA" id="ARBA00023016"/>
    </source>
</evidence>
<name>A0AAU8CSB2_9HYPH</name>
<dbReference type="PANTHER" id="PTHR46733">
    <property type="entry name" value="26.5 KDA HEAT SHOCK PROTEIN, MITOCHONDRIAL"/>
    <property type="match status" value="1"/>
</dbReference>
<feature type="domain" description="SHSP" evidence="4">
    <location>
        <begin position="60"/>
        <end position="172"/>
    </location>
</feature>
<protein>
    <submittedName>
        <fullName evidence="5">Hsp20/alpha crystallin family protein</fullName>
    </submittedName>
</protein>
<dbReference type="GO" id="GO:0009408">
    <property type="term" value="P:response to heat"/>
    <property type="evidence" value="ECO:0007669"/>
    <property type="project" value="InterPro"/>
</dbReference>
<evidence type="ECO:0000259" key="4">
    <source>
        <dbReference type="PROSITE" id="PS01031"/>
    </source>
</evidence>
<evidence type="ECO:0000256" key="3">
    <source>
        <dbReference type="RuleBase" id="RU003616"/>
    </source>
</evidence>
<organism evidence="5">
    <name type="scientific">Mesorhizobium sp. WSM2240</name>
    <dbReference type="NCBI Taxonomy" id="3228851"/>
    <lineage>
        <taxon>Bacteria</taxon>
        <taxon>Pseudomonadati</taxon>
        <taxon>Pseudomonadota</taxon>
        <taxon>Alphaproteobacteria</taxon>
        <taxon>Hyphomicrobiales</taxon>
        <taxon>Phyllobacteriaceae</taxon>
        <taxon>Mesorhizobium</taxon>
    </lineage>
</organism>
<dbReference type="PROSITE" id="PS01031">
    <property type="entry name" value="SHSP"/>
    <property type="match status" value="1"/>
</dbReference>
<evidence type="ECO:0000313" key="5">
    <source>
        <dbReference type="EMBL" id="XCG49752.1"/>
    </source>
</evidence>
<dbReference type="EMBL" id="CP159253">
    <property type="protein sequence ID" value="XCG49752.1"/>
    <property type="molecule type" value="Genomic_DNA"/>
</dbReference>